<evidence type="ECO:0000313" key="4">
    <source>
        <dbReference type="Proteomes" id="UP000069705"/>
    </source>
</evidence>
<gene>
    <name evidence="3" type="ORF">RMCFA_1239</name>
</gene>
<protein>
    <submittedName>
        <fullName evidence="3">Transferase</fullName>
    </submittedName>
</protein>
<dbReference type="GO" id="GO:0008713">
    <property type="term" value="F:ADP-heptose-lipopolysaccharide heptosyltransferase activity"/>
    <property type="evidence" value="ECO:0007669"/>
    <property type="project" value="TreeGrafter"/>
</dbReference>
<accession>A0A100WNF7</accession>
<reference evidence="3 4" key="1">
    <citation type="journal article" date="2016" name="Genome Announc.">
        <title>Draft Genome Sequences of Five Rapidly Growing Mycobacterium Species, M. thermoresistibile, M. fortuitum subsp. acetamidolyticum, M. canariasense, M. brisbanense, and M. novocastrense.</title>
        <authorList>
            <person name="Katahira K."/>
            <person name="Ogura Y."/>
            <person name="Gotoh Y."/>
            <person name="Hayashi T."/>
        </authorList>
    </citation>
    <scope>NUCLEOTIDE SEQUENCE [LARGE SCALE GENOMIC DNA]</scope>
    <source>
        <strain evidence="3 4">JCM6368</strain>
    </source>
</reference>
<dbReference type="GO" id="GO:0009244">
    <property type="term" value="P:lipopolysaccharide core region biosynthetic process"/>
    <property type="evidence" value="ECO:0007669"/>
    <property type="project" value="TreeGrafter"/>
</dbReference>
<dbReference type="PANTHER" id="PTHR30160">
    <property type="entry name" value="TETRAACYLDISACCHARIDE 4'-KINASE-RELATED"/>
    <property type="match status" value="1"/>
</dbReference>
<name>A0A100WNF7_MYCFO</name>
<keyword evidence="2 3" id="KW-0808">Transferase</keyword>
<dbReference type="SUPFAM" id="SSF53756">
    <property type="entry name" value="UDP-Glycosyltransferase/glycogen phosphorylase"/>
    <property type="match status" value="1"/>
</dbReference>
<dbReference type="GO" id="GO:0005829">
    <property type="term" value="C:cytosol"/>
    <property type="evidence" value="ECO:0007669"/>
    <property type="project" value="TreeGrafter"/>
</dbReference>
<dbReference type="InterPro" id="IPR002201">
    <property type="entry name" value="Glyco_trans_9"/>
</dbReference>
<dbReference type="InterPro" id="IPR051199">
    <property type="entry name" value="LPS_LOS_Heptosyltrfase"/>
</dbReference>
<keyword evidence="1" id="KW-0328">Glycosyltransferase</keyword>
<reference evidence="4" key="2">
    <citation type="submission" date="2016-02" db="EMBL/GenBank/DDBJ databases">
        <title>Draft genome sequence of five rapidly growing Mycobacterium species.</title>
        <authorList>
            <person name="Katahira K."/>
            <person name="Gotou Y."/>
            <person name="Iida K."/>
            <person name="Ogura Y."/>
            <person name="Hayashi T."/>
        </authorList>
    </citation>
    <scope>NUCLEOTIDE SEQUENCE [LARGE SCALE GENOMIC DNA]</scope>
    <source>
        <strain evidence="4">JCM6368</strain>
    </source>
</reference>
<comment type="caution">
    <text evidence="3">The sequence shown here is derived from an EMBL/GenBank/DDBJ whole genome shotgun (WGS) entry which is preliminary data.</text>
</comment>
<evidence type="ECO:0000313" key="3">
    <source>
        <dbReference type="EMBL" id="GAT01125.1"/>
    </source>
</evidence>
<evidence type="ECO:0000256" key="2">
    <source>
        <dbReference type="ARBA" id="ARBA00022679"/>
    </source>
</evidence>
<proteinExistence type="predicted"/>
<dbReference type="Proteomes" id="UP000069705">
    <property type="component" value="Unassembled WGS sequence"/>
</dbReference>
<dbReference type="Gene3D" id="3.40.50.2000">
    <property type="entry name" value="Glycogen Phosphorylase B"/>
    <property type="match status" value="2"/>
</dbReference>
<dbReference type="Pfam" id="PF01075">
    <property type="entry name" value="Glyco_transf_9"/>
    <property type="match status" value="1"/>
</dbReference>
<organism evidence="3 4">
    <name type="scientific">Mycolicibacterium fortuitum subsp. acetamidolyticum</name>
    <dbReference type="NCBI Taxonomy" id="144550"/>
    <lineage>
        <taxon>Bacteria</taxon>
        <taxon>Bacillati</taxon>
        <taxon>Actinomycetota</taxon>
        <taxon>Actinomycetes</taxon>
        <taxon>Mycobacteriales</taxon>
        <taxon>Mycobacteriaceae</taxon>
        <taxon>Mycolicibacterium</taxon>
    </lineage>
</organism>
<sequence>MLVHGVVVAMMAEDIFVLRALGLGDLMTGFPALRGLRRAYPQARIVLAAPERFRELAMLSGAITDVDPTPALGRLRPRPRAPDVAVNLHGSGPESIAELMALQPKSMLSHRHPRYPGLAGPPWRADLHEVDRWCNLMEWNGIRCDRQDLAIERPPGYPDRSGVVVIHPGAAFPSRRWPPERYAAVAAAIREAGYDVVVTGDAGETGLARCVGEQAGLPESAILAGSLDLLELVALINDCRLLICGDTGVGHVATATGTPSVLLFGPTPPSRWGPPGDGPHVALWAGDCGDPHGDKPDSGLLLLTVARVLDAVHGLLGVTT</sequence>
<dbReference type="PANTHER" id="PTHR30160:SF1">
    <property type="entry name" value="LIPOPOLYSACCHARIDE 1,2-N-ACETYLGLUCOSAMINETRANSFERASE-RELATED"/>
    <property type="match status" value="1"/>
</dbReference>
<dbReference type="EMBL" id="BCSZ01000011">
    <property type="protein sequence ID" value="GAT01125.1"/>
    <property type="molecule type" value="Genomic_DNA"/>
</dbReference>
<dbReference type="AlphaFoldDB" id="A0A100WNF7"/>
<dbReference type="CDD" id="cd03789">
    <property type="entry name" value="GT9_LPS_heptosyltransferase"/>
    <property type="match status" value="1"/>
</dbReference>
<evidence type="ECO:0000256" key="1">
    <source>
        <dbReference type="ARBA" id="ARBA00022676"/>
    </source>
</evidence>